<dbReference type="InterPro" id="IPR005513">
    <property type="entry name" value="LEA_1"/>
</dbReference>
<dbReference type="GO" id="GO:0009793">
    <property type="term" value="P:embryo development ending in seed dormancy"/>
    <property type="evidence" value="ECO:0007669"/>
    <property type="project" value="InterPro"/>
</dbReference>
<dbReference type="Proteomes" id="UP001327560">
    <property type="component" value="Chromosome 1"/>
</dbReference>
<dbReference type="EMBL" id="CP136890">
    <property type="protein sequence ID" value="WOK95298.1"/>
    <property type="molecule type" value="Genomic_DNA"/>
</dbReference>
<protein>
    <submittedName>
        <fullName evidence="3">18 kDa seed maturation protein-like</fullName>
    </submittedName>
</protein>
<feature type="compositionally biased region" description="Basic and acidic residues" evidence="2">
    <location>
        <begin position="1"/>
        <end position="14"/>
    </location>
</feature>
<feature type="compositionally biased region" description="Polar residues" evidence="2">
    <location>
        <begin position="42"/>
        <end position="51"/>
    </location>
</feature>
<keyword evidence="4" id="KW-1185">Reference proteome</keyword>
<gene>
    <name evidence="3" type="ORF">Cni_G04005</name>
</gene>
<comment type="similarity">
    <text evidence="1">Belongs to the LEA type 1 family.</text>
</comment>
<dbReference type="PANTHER" id="PTHR33493">
    <property type="entry name" value="LATE EMBRYOGENESIS ABUNDANT PROTEIN 6-RELATED"/>
    <property type="match status" value="1"/>
</dbReference>
<evidence type="ECO:0000313" key="4">
    <source>
        <dbReference type="Proteomes" id="UP001327560"/>
    </source>
</evidence>
<feature type="compositionally biased region" description="Basic and acidic residues" evidence="2">
    <location>
        <begin position="21"/>
        <end position="41"/>
    </location>
</feature>
<sequence length="115" mass="12348">MDKTKATLQEKAEKMTAQTPAEKEMAEERKREKIQEAEITKQETMQHNGRSATAHAGGHITDPRDRPVAGAPGVVAGHPTGGQAVSGVTESRPIGRATGTGREALRRPQPLCRVD</sequence>
<feature type="region of interest" description="Disordered" evidence="2">
    <location>
        <begin position="1"/>
        <end position="115"/>
    </location>
</feature>
<dbReference type="AlphaFoldDB" id="A0AAQ3JS30"/>
<evidence type="ECO:0000256" key="1">
    <source>
        <dbReference type="ARBA" id="ARBA00010975"/>
    </source>
</evidence>
<proteinExistence type="inferred from homology"/>
<dbReference type="Pfam" id="PF03760">
    <property type="entry name" value="LEA_1"/>
    <property type="match status" value="1"/>
</dbReference>
<accession>A0AAQ3JS30</accession>
<evidence type="ECO:0000313" key="3">
    <source>
        <dbReference type="EMBL" id="WOK95298.1"/>
    </source>
</evidence>
<reference evidence="3 4" key="1">
    <citation type="submission" date="2023-10" db="EMBL/GenBank/DDBJ databases">
        <title>Chromosome-scale genome assembly provides insights into flower coloration mechanisms of Canna indica.</title>
        <authorList>
            <person name="Li C."/>
        </authorList>
    </citation>
    <scope>NUCLEOTIDE SEQUENCE [LARGE SCALE GENOMIC DNA]</scope>
    <source>
        <tissue evidence="3">Flower</tissue>
    </source>
</reference>
<organism evidence="3 4">
    <name type="scientific">Canna indica</name>
    <name type="common">Indian-shot</name>
    <dbReference type="NCBI Taxonomy" id="4628"/>
    <lineage>
        <taxon>Eukaryota</taxon>
        <taxon>Viridiplantae</taxon>
        <taxon>Streptophyta</taxon>
        <taxon>Embryophyta</taxon>
        <taxon>Tracheophyta</taxon>
        <taxon>Spermatophyta</taxon>
        <taxon>Magnoliopsida</taxon>
        <taxon>Liliopsida</taxon>
        <taxon>Zingiberales</taxon>
        <taxon>Cannaceae</taxon>
        <taxon>Canna</taxon>
    </lineage>
</organism>
<evidence type="ECO:0000256" key="2">
    <source>
        <dbReference type="SAM" id="MobiDB-lite"/>
    </source>
</evidence>
<name>A0AAQ3JS30_9LILI</name>
<dbReference type="PANTHER" id="PTHR33493:SF2">
    <property type="entry name" value="LATE EMBRYOGENESIS ABUNDANT PROTEIN 46"/>
    <property type="match status" value="1"/>
</dbReference>